<dbReference type="InterPro" id="IPR051043">
    <property type="entry name" value="Sulfatase_Mod_Factor_Kinase"/>
</dbReference>
<dbReference type="Gene3D" id="3.90.1580.10">
    <property type="entry name" value="paralog of FGE (formylglycine-generating enzyme)"/>
    <property type="match status" value="2"/>
</dbReference>
<dbReference type="PANTHER" id="PTHR23150:SF19">
    <property type="entry name" value="FORMYLGLYCINE-GENERATING ENZYME"/>
    <property type="match status" value="1"/>
</dbReference>
<dbReference type="EMBL" id="CP128400">
    <property type="protein sequence ID" value="WJW68693.1"/>
    <property type="molecule type" value="Genomic_DNA"/>
</dbReference>
<feature type="domain" description="TIR" evidence="2">
    <location>
        <begin position="5"/>
        <end position="134"/>
    </location>
</feature>
<evidence type="ECO:0000256" key="1">
    <source>
        <dbReference type="SAM" id="Coils"/>
    </source>
</evidence>
<dbReference type="Pfam" id="PF03781">
    <property type="entry name" value="FGE-sulfatase"/>
    <property type="match status" value="2"/>
</dbReference>
<protein>
    <submittedName>
        <fullName evidence="3">SUMF1/EgtB/PvdO family nonheme iron enzyme</fullName>
    </submittedName>
</protein>
<evidence type="ECO:0000313" key="4">
    <source>
        <dbReference type="Proteomes" id="UP001431572"/>
    </source>
</evidence>
<accession>A0ABY9B663</accession>
<dbReference type="RefSeq" id="WP_341470598.1">
    <property type="nucleotide sequence ID" value="NZ_CP128400.1"/>
</dbReference>
<feature type="coiled-coil region" evidence="1">
    <location>
        <begin position="178"/>
        <end position="235"/>
    </location>
</feature>
<dbReference type="SUPFAM" id="SSF56436">
    <property type="entry name" value="C-type lectin-like"/>
    <property type="match status" value="2"/>
</dbReference>
<dbReference type="InterPro" id="IPR042095">
    <property type="entry name" value="SUMF_sf"/>
</dbReference>
<dbReference type="InterPro" id="IPR000157">
    <property type="entry name" value="TIR_dom"/>
</dbReference>
<evidence type="ECO:0000313" key="3">
    <source>
        <dbReference type="EMBL" id="WJW68693.1"/>
    </source>
</evidence>
<reference evidence="3" key="1">
    <citation type="journal article" date="2024" name="Nature">
        <title>Anoxygenic phototroph of the Chloroflexota uses a type I reaction centre.</title>
        <authorList>
            <person name="Tsuji J.M."/>
            <person name="Shaw N.A."/>
            <person name="Nagashima S."/>
            <person name="Venkiteswaran J.J."/>
            <person name="Schiff S.L."/>
            <person name="Watanabe T."/>
            <person name="Fukui M."/>
            <person name="Hanada S."/>
            <person name="Tank M."/>
            <person name="Neufeld J.D."/>
        </authorList>
    </citation>
    <scope>NUCLEOTIDE SEQUENCE</scope>
    <source>
        <strain evidence="3">L227-S17</strain>
    </source>
</reference>
<dbReference type="PANTHER" id="PTHR23150">
    <property type="entry name" value="SULFATASE MODIFYING FACTOR 1, 2"/>
    <property type="match status" value="1"/>
</dbReference>
<dbReference type="InterPro" id="IPR016187">
    <property type="entry name" value="CTDL_fold"/>
</dbReference>
<evidence type="ECO:0000259" key="2">
    <source>
        <dbReference type="PROSITE" id="PS50104"/>
    </source>
</evidence>
<organism evidence="3 4">
    <name type="scientific">Candidatus Chlorohelix allophototropha</name>
    <dbReference type="NCBI Taxonomy" id="3003348"/>
    <lineage>
        <taxon>Bacteria</taxon>
        <taxon>Bacillati</taxon>
        <taxon>Chloroflexota</taxon>
        <taxon>Chloroflexia</taxon>
        <taxon>Candidatus Chloroheliales</taxon>
        <taxon>Candidatus Chloroheliaceae</taxon>
        <taxon>Candidatus Chlorohelix</taxon>
    </lineage>
</organism>
<dbReference type="InterPro" id="IPR035897">
    <property type="entry name" value="Toll_tir_struct_dom_sf"/>
</dbReference>
<sequence>MPDPAKLKVFLCHASPDKPAVIRLYERLSILSWVKPWLDKKDLIPGQNWRVEIPKAIRQSEIVVACLSRNSINREGYVQKEIGDALDVAQEKPEGTIYMIPLRLEECEVPEQLSQWHWVDHFEEDGFEHLLRALRMRAEKLGIVIPETPIAALPIEKPPAPPVSAPFNETSSNAITDLEILQKLLVETKRRLTVLELQYAQFGSLNAPPHLIIQLEDARKEITILEKRVLAAQVASPISPVATPPAEKPPVATPKPAPVAPPIVKAAAPQPTPVSSVPESEQTRLLREIGEFKTTHQRRMEIGDRLSEMGDPRKGVGVRPDGLPDIAWLAVAPGGKLKIDIQTFEVQPFYIAQYQITFAQYEAFVQAKDGYQNPEWWQDFPKEYQLQKLHEQRQKCASNPRDSISWYQAMAFGRWLNKRMQGWQLPSPSGSGSPLIIGENAQVRLPHEWEWQWAAQGGSQQRKYPWGAWQKGYANTDEAGLGRTTAVGMYPQGAAVCGALDMNGNLWEWCQYRGLSLGASLDSQVLRGGSYYHYHDLAFCSYGTYNDPYRDLDYYGFRVVVCSANAPQSAPTPVAKAAAPKPAPTKTEAERLLDEIAAPNTTHQRRMEIGNRLSEIGDTRQGVGVRKDGIPDIEWRAVAPGGNLDIENYPRRKQTFKVQPFYIAQYQITFAQYQAFVQAKDGYNNREWWQGFPKEYQPQTLKGQKQMRLNNPRDNISWYQSVAFGRWLNRRMQGWQLPSPGGGNNPLVVGQNAQVRLPTEWEWQWAAQAGNQKRAYPWGEWKEGYANTYEAGLARTTAVGMYPQGAAACGAMDMSGNVEEWCQNKYELPENVAVDGMQRAVRGGSFYNNQTFSCAYRSLSLPSHVGNLIGFRLVVSSPIAGL</sequence>
<dbReference type="PROSITE" id="PS50104">
    <property type="entry name" value="TIR"/>
    <property type="match status" value="1"/>
</dbReference>
<gene>
    <name evidence="3" type="ORF">OZ401_004309</name>
</gene>
<proteinExistence type="predicted"/>
<keyword evidence="4" id="KW-1185">Reference proteome</keyword>
<dbReference type="Gene3D" id="3.40.50.10140">
    <property type="entry name" value="Toll/interleukin-1 receptor homology (TIR) domain"/>
    <property type="match status" value="1"/>
</dbReference>
<dbReference type="Proteomes" id="UP001431572">
    <property type="component" value="Chromosome 2"/>
</dbReference>
<name>A0ABY9B663_9CHLR</name>
<dbReference type="InterPro" id="IPR005532">
    <property type="entry name" value="SUMF_dom"/>
</dbReference>
<keyword evidence="1" id="KW-0175">Coiled coil</keyword>
<dbReference type="SUPFAM" id="SSF52200">
    <property type="entry name" value="Toll/Interleukin receptor TIR domain"/>
    <property type="match status" value="1"/>
</dbReference>
<dbReference type="Pfam" id="PF13676">
    <property type="entry name" value="TIR_2"/>
    <property type="match status" value="1"/>
</dbReference>